<reference evidence="1" key="1">
    <citation type="submission" date="2018-05" db="EMBL/GenBank/DDBJ databases">
        <authorList>
            <person name="Lanie J.A."/>
            <person name="Ng W.-L."/>
            <person name="Kazmierczak K.M."/>
            <person name="Andrzejewski T.M."/>
            <person name="Davidsen T.M."/>
            <person name="Wayne K.J."/>
            <person name="Tettelin H."/>
            <person name="Glass J.I."/>
            <person name="Rusch D."/>
            <person name="Podicherti R."/>
            <person name="Tsui H.-C.T."/>
            <person name="Winkler M.E."/>
        </authorList>
    </citation>
    <scope>NUCLEOTIDE SEQUENCE</scope>
</reference>
<gene>
    <name evidence="1" type="ORF">METZ01_LOCUS479787</name>
</gene>
<sequence length="37" mass="3975">MKNSLAIALYPALLLGLLALPVNLKARQILSPCNPDE</sequence>
<feature type="non-terminal residue" evidence="1">
    <location>
        <position position="37"/>
    </location>
</feature>
<dbReference type="AlphaFoldDB" id="A0A383C4D7"/>
<organism evidence="1">
    <name type="scientific">marine metagenome</name>
    <dbReference type="NCBI Taxonomy" id="408172"/>
    <lineage>
        <taxon>unclassified sequences</taxon>
        <taxon>metagenomes</taxon>
        <taxon>ecological metagenomes</taxon>
    </lineage>
</organism>
<proteinExistence type="predicted"/>
<dbReference type="EMBL" id="UINC01205662">
    <property type="protein sequence ID" value="SVE26933.1"/>
    <property type="molecule type" value="Genomic_DNA"/>
</dbReference>
<protein>
    <submittedName>
        <fullName evidence="1">Uncharacterized protein</fullName>
    </submittedName>
</protein>
<name>A0A383C4D7_9ZZZZ</name>
<evidence type="ECO:0000313" key="1">
    <source>
        <dbReference type="EMBL" id="SVE26933.1"/>
    </source>
</evidence>
<accession>A0A383C4D7</accession>